<proteinExistence type="predicted"/>
<keyword evidence="2" id="KW-1185">Reference proteome</keyword>
<dbReference type="EMBL" id="RWIT01000019">
    <property type="protein sequence ID" value="RSK44019.1"/>
    <property type="molecule type" value="Genomic_DNA"/>
</dbReference>
<name>A0A428KC63_9BACT</name>
<evidence type="ECO:0000313" key="2">
    <source>
        <dbReference type="Proteomes" id="UP000273500"/>
    </source>
</evidence>
<dbReference type="OrthoDB" id="882894at2"/>
<evidence type="ECO:0000313" key="1">
    <source>
        <dbReference type="EMBL" id="RSK44019.1"/>
    </source>
</evidence>
<reference evidence="1 2" key="1">
    <citation type="submission" date="2018-12" db="EMBL/GenBank/DDBJ databases">
        <authorList>
            <person name="Feng G."/>
            <person name="Zhu H."/>
        </authorList>
    </citation>
    <scope>NUCLEOTIDE SEQUENCE [LARGE SCALE GENOMIC DNA]</scope>
    <source>
        <strain evidence="1 2">KCTC 12533</strain>
    </source>
</reference>
<accession>A0A428KC63</accession>
<comment type="caution">
    <text evidence="1">The sequence shown here is derived from an EMBL/GenBank/DDBJ whole genome shotgun (WGS) entry which is preliminary data.</text>
</comment>
<sequence length="159" mass="17627">MHSSIRTARLLAAILLLTAPLGACEALLGKEIARLPVNTVSTPQQEVVKETTVNLHQNDQLALWSEMDMEYQGEAPLRFQVVVLQNGQPFKQLELDPTEKNVSVQEAKTDINGRVSWSFSGKNAELTIPKDAAYTFKARLIAAPNPTLRLHKAELVLKK</sequence>
<gene>
    <name evidence="1" type="ORF">EI291_20705</name>
</gene>
<dbReference type="RefSeq" id="WP_125424190.1">
    <property type="nucleotide sequence ID" value="NZ_RWIT01000019.1"/>
</dbReference>
<protein>
    <submittedName>
        <fullName evidence="1">Uncharacterized protein</fullName>
    </submittedName>
</protein>
<dbReference type="AlphaFoldDB" id="A0A428KC63"/>
<organism evidence="1 2">
    <name type="scientific">Hymenobacter rigui</name>
    <dbReference type="NCBI Taxonomy" id="334424"/>
    <lineage>
        <taxon>Bacteria</taxon>
        <taxon>Pseudomonadati</taxon>
        <taxon>Bacteroidota</taxon>
        <taxon>Cytophagia</taxon>
        <taxon>Cytophagales</taxon>
        <taxon>Hymenobacteraceae</taxon>
        <taxon>Hymenobacter</taxon>
    </lineage>
</organism>
<dbReference type="Proteomes" id="UP000273500">
    <property type="component" value="Unassembled WGS sequence"/>
</dbReference>